<proteinExistence type="predicted"/>
<dbReference type="GO" id="GO:1900026">
    <property type="term" value="P:positive regulation of substrate adhesion-dependent cell spreading"/>
    <property type="evidence" value="ECO:0007669"/>
    <property type="project" value="TreeGrafter"/>
</dbReference>
<dbReference type="Gene3D" id="2.10.110.10">
    <property type="entry name" value="Cysteine Rich Protein"/>
    <property type="match status" value="1"/>
</dbReference>
<dbReference type="AlphaFoldDB" id="A0A672RJ32"/>
<name>A0A672RJ32_SINGR</name>
<dbReference type="Ensembl" id="ENSSGRT00000094392.1">
    <property type="protein sequence ID" value="ENSSGRP00000088665.1"/>
    <property type="gene ID" value="ENSSGRG00000044511.1"/>
</dbReference>
<dbReference type="GO" id="GO:0046872">
    <property type="term" value="F:metal ion binding"/>
    <property type="evidence" value="ECO:0007669"/>
    <property type="project" value="UniProtKB-KW"/>
</dbReference>
<evidence type="ECO:0000313" key="7">
    <source>
        <dbReference type="Proteomes" id="UP000472262"/>
    </source>
</evidence>
<evidence type="ECO:0000256" key="2">
    <source>
        <dbReference type="ARBA" id="ARBA00022833"/>
    </source>
</evidence>
<dbReference type="GO" id="GO:0005911">
    <property type="term" value="C:cell-cell junction"/>
    <property type="evidence" value="ECO:0007669"/>
    <property type="project" value="TreeGrafter"/>
</dbReference>
<dbReference type="GO" id="GO:0098609">
    <property type="term" value="P:cell-cell adhesion"/>
    <property type="evidence" value="ECO:0007669"/>
    <property type="project" value="TreeGrafter"/>
</dbReference>
<protein>
    <recommendedName>
        <fullName evidence="5">LIM zinc-binding domain-containing protein</fullName>
    </recommendedName>
</protein>
<sequence>MTNALANAICERCKASFTPTEKMVNCNGELYHEQCFVCAQCFQQFLEGLFYEVRHVPTQI</sequence>
<feature type="domain" description="LIM zinc-binding" evidence="5">
    <location>
        <begin position="8"/>
        <end position="60"/>
    </location>
</feature>
<organism evidence="6 7">
    <name type="scientific">Sinocyclocheilus grahami</name>
    <name type="common">Dianchi golden-line fish</name>
    <name type="synonym">Barbus grahami</name>
    <dbReference type="NCBI Taxonomy" id="75366"/>
    <lineage>
        <taxon>Eukaryota</taxon>
        <taxon>Metazoa</taxon>
        <taxon>Chordata</taxon>
        <taxon>Craniata</taxon>
        <taxon>Vertebrata</taxon>
        <taxon>Euteleostomi</taxon>
        <taxon>Actinopterygii</taxon>
        <taxon>Neopterygii</taxon>
        <taxon>Teleostei</taxon>
        <taxon>Ostariophysi</taxon>
        <taxon>Cypriniformes</taxon>
        <taxon>Cyprinidae</taxon>
        <taxon>Cyprininae</taxon>
        <taxon>Sinocyclocheilus</taxon>
    </lineage>
</organism>
<dbReference type="Proteomes" id="UP000472262">
    <property type="component" value="Unassembled WGS sequence"/>
</dbReference>
<dbReference type="SUPFAM" id="SSF57716">
    <property type="entry name" value="Glucocorticoid receptor-like (DNA-binding domain)"/>
    <property type="match status" value="1"/>
</dbReference>
<keyword evidence="7" id="KW-1185">Reference proteome</keyword>
<keyword evidence="1 4" id="KW-0479">Metal-binding</keyword>
<dbReference type="SMART" id="SM00132">
    <property type="entry name" value="LIM"/>
    <property type="match status" value="1"/>
</dbReference>
<evidence type="ECO:0000256" key="4">
    <source>
        <dbReference type="PROSITE-ProRule" id="PRU00125"/>
    </source>
</evidence>
<evidence type="ECO:0000259" key="5">
    <source>
        <dbReference type="PROSITE" id="PS50023"/>
    </source>
</evidence>
<accession>A0A672RJ32</accession>
<dbReference type="InterPro" id="IPR001781">
    <property type="entry name" value="Znf_LIM"/>
</dbReference>
<dbReference type="GO" id="GO:0005925">
    <property type="term" value="C:focal adhesion"/>
    <property type="evidence" value="ECO:0007669"/>
    <property type="project" value="TreeGrafter"/>
</dbReference>
<evidence type="ECO:0000256" key="1">
    <source>
        <dbReference type="ARBA" id="ARBA00022723"/>
    </source>
</evidence>
<reference evidence="6" key="1">
    <citation type="submission" date="2025-08" db="UniProtKB">
        <authorList>
            <consortium name="Ensembl"/>
        </authorList>
    </citation>
    <scope>IDENTIFICATION</scope>
</reference>
<dbReference type="GO" id="GO:0045216">
    <property type="term" value="P:cell-cell junction organization"/>
    <property type="evidence" value="ECO:0007669"/>
    <property type="project" value="TreeGrafter"/>
</dbReference>
<evidence type="ECO:0000313" key="6">
    <source>
        <dbReference type="Ensembl" id="ENSSGRP00000088665.1"/>
    </source>
</evidence>
<dbReference type="GO" id="GO:2001046">
    <property type="term" value="P:positive regulation of integrin-mediated signaling pathway"/>
    <property type="evidence" value="ECO:0007669"/>
    <property type="project" value="TreeGrafter"/>
</dbReference>
<dbReference type="PANTHER" id="PTHR24210">
    <property type="entry name" value="LIM DOMAIN-CONTAINING PROTEIN"/>
    <property type="match status" value="1"/>
</dbReference>
<dbReference type="GO" id="GO:0005737">
    <property type="term" value="C:cytoplasm"/>
    <property type="evidence" value="ECO:0007669"/>
    <property type="project" value="TreeGrafter"/>
</dbReference>
<dbReference type="InterPro" id="IPR017351">
    <property type="entry name" value="PINCH-1-4-like"/>
</dbReference>
<dbReference type="PROSITE" id="PS00478">
    <property type="entry name" value="LIM_DOMAIN_1"/>
    <property type="match status" value="1"/>
</dbReference>
<keyword evidence="2 4" id="KW-0862">Zinc</keyword>
<keyword evidence="3 4" id="KW-0440">LIM domain</keyword>
<dbReference type="PROSITE" id="PS50023">
    <property type="entry name" value="LIM_DOMAIN_2"/>
    <property type="match status" value="1"/>
</dbReference>
<dbReference type="OMA" id="FYERTCI"/>
<reference evidence="6" key="2">
    <citation type="submission" date="2025-09" db="UniProtKB">
        <authorList>
            <consortium name="Ensembl"/>
        </authorList>
    </citation>
    <scope>IDENTIFICATION</scope>
</reference>
<evidence type="ECO:0000256" key="3">
    <source>
        <dbReference type="ARBA" id="ARBA00023038"/>
    </source>
</evidence>
<dbReference type="PANTHER" id="PTHR24210:SF12">
    <property type="entry name" value="LIM AND SENESCENT CELL ANTIGEN-LIKE-CONTAINING DOMAIN PROTEIN"/>
    <property type="match status" value="1"/>
</dbReference>
<dbReference type="Pfam" id="PF00412">
    <property type="entry name" value="LIM"/>
    <property type="match status" value="1"/>
</dbReference>
<dbReference type="InParanoid" id="A0A672RJ32"/>